<evidence type="ECO:0000313" key="6">
    <source>
        <dbReference type="EMBL" id="CAL4078240.1"/>
    </source>
</evidence>
<reference evidence="6 7" key="1">
    <citation type="submission" date="2024-05" db="EMBL/GenBank/DDBJ databases">
        <authorList>
            <person name="Wallberg A."/>
        </authorList>
    </citation>
    <scope>NUCLEOTIDE SEQUENCE [LARGE SCALE GENOMIC DNA]</scope>
</reference>
<organism evidence="6 7">
    <name type="scientific">Meganyctiphanes norvegica</name>
    <name type="common">Northern krill</name>
    <name type="synonym">Thysanopoda norvegica</name>
    <dbReference type="NCBI Taxonomy" id="48144"/>
    <lineage>
        <taxon>Eukaryota</taxon>
        <taxon>Metazoa</taxon>
        <taxon>Ecdysozoa</taxon>
        <taxon>Arthropoda</taxon>
        <taxon>Crustacea</taxon>
        <taxon>Multicrustacea</taxon>
        <taxon>Malacostraca</taxon>
        <taxon>Eumalacostraca</taxon>
        <taxon>Eucarida</taxon>
        <taxon>Euphausiacea</taxon>
        <taxon>Euphausiidae</taxon>
        <taxon>Meganyctiphanes</taxon>
    </lineage>
</organism>
<evidence type="ECO:0008006" key="8">
    <source>
        <dbReference type="Google" id="ProtNLM"/>
    </source>
</evidence>
<feature type="transmembrane region" description="Helical" evidence="5">
    <location>
        <begin position="79"/>
        <end position="99"/>
    </location>
</feature>
<sequence>MLAKYLGFAVFIIFAGTGIAVGYTGASLLVAYVAYLSPWLPMWMWVVVGGAMTLGVAITAVSTAGAIATMAPNPKAFKYCSSLLVLLVAAELLVTAGMYKQQDMLAQALNTFMDKKMVVSTQDYGDGISDTQLWDEIQSEMNCCGVIDYKDWFGTKFGNGTSVPDSCCLLPEQGCGQNIIQSVDPSDDIITEGCLPTIIKAIGLDYNKLSREVWLPVCAMHVALLTVDFSLSRPLKAIYDRDLKLFSL</sequence>
<feature type="non-terminal residue" evidence="6">
    <location>
        <position position="248"/>
    </location>
</feature>
<name>A0AAV2QCR4_MEGNR</name>
<dbReference type="PANTHER" id="PTHR19282:SF544">
    <property type="entry name" value="TETRASPANIN"/>
    <property type="match status" value="1"/>
</dbReference>
<keyword evidence="4 5" id="KW-0472">Membrane</keyword>
<dbReference type="GO" id="GO:0005886">
    <property type="term" value="C:plasma membrane"/>
    <property type="evidence" value="ECO:0007669"/>
    <property type="project" value="TreeGrafter"/>
</dbReference>
<comment type="subcellular location">
    <subcellularLocation>
        <location evidence="1">Membrane</location>
        <topology evidence="1">Multi-pass membrane protein</topology>
    </subcellularLocation>
</comment>
<gene>
    <name evidence="6" type="ORF">MNOR_LOCUS10598</name>
</gene>
<dbReference type="PANTHER" id="PTHR19282">
    <property type="entry name" value="TETRASPANIN"/>
    <property type="match status" value="1"/>
</dbReference>
<dbReference type="EMBL" id="CAXKWB010005397">
    <property type="protein sequence ID" value="CAL4078240.1"/>
    <property type="molecule type" value="Genomic_DNA"/>
</dbReference>
<proteinExistence type="predicted"/>
<feature type="transmembrane region" description="Helical" evidence="5">
    <location>
        <begin position="42"/>
        <end position="67"/>
    </location>
</feature>
<dbReference type="AlphaFoldDB" id="A0AAV2QCR4"/>
<dbReference type="Gene3D" id="1.10.1450.10">
    <property type="entry name" value="Tetraspanin"/>
    <property type="match status" value="1"/>
</dbReference>
<accession>A0AAV2QCR4</accession>
<evidence type="ECO:0000313" key="7">
    <source>
        <dbReference type="Proteomes" id="UP001497623"/>
    </source>
</evidence>
<evidence type="ECO:0000256" key="3">
    <source>
        <dbReference type="ARBA" id="ARBA00022989"/>
    </source>
</evidence>
<evidence type="ECO:0000256" key="5">
    <source>
        <dbReference type="SAM" id="Phobius"/>
    </source>
</evidence>
<feature type="transmembrane region" description="Helical" evidence="5">
    <location>
        <begin position="7"/>
        <end position="36"/>
    </location>
</feature>
<dbReference type="Proteomes" id="UP001497623">
    <property type="component" value="Unassembled WGS sequence"/>
</dbReference>
<evidence type="ECO:0000256" key="4">
    <source>
        <dbReference type="ARBA" id="ARBA00023136"/>
    </source>
</evidence>
<evidence type="ECO:0000256" key="2">
    <source>
        <dbReference type="ARBA" id="ARBA00022692"/>
    </source>
</evidence>
<comment type="caution">
    <text evidence="6">The sequence shown here is derived from an EMBL/GenBank/DDBJ whole genome shotgun (WGS) entry which is preliminary data.</text>
</comment>
<dbReference type="InterPro" id="IPR018499">
    <property type="entry name" value="Tetraspanin/Peripherin"/>
</dbReference>
<keyword evidence="3 5" id="KW-1133">Transmembrane helix</keyword>
<dbReference type="Pfam" id="PF00335">
    <property type="entry name" value="Tetraspanin"/>
    <property type="match status" value="1"/>
</dbReference>
<dbReference type="SUPFAM" id="SSF48652">
    <property type="entry name" value="Tetraspanin"/>
    <property type="match status" value="1"/>
</dbReference>
<protein>
    <recommendedName>
        <fullName evidence="8">Tetraspanin</fullName>
    </recommendedName>
</protein>
<keyword evidence="7" id="KW-1185">Reference proteome</keyword>
<dbReference type="InterPro" id="IPR008952">
    <property type="entry name" value="Tetraspanin_EC2_sf"/>
</dbReference>
<evidence type="ECO:0000256" key="1">
    <source>
        <dbReference type="ARBA" id="ARBA00004141"/>
    </source>
</evidence>
<keyword evidence="2 5" id="KW-0812">Transmembrane</keyword>